<name>A0A7D5JK58_9SOLN</name>
<dbReference type="InterPro" id="IPR032259">
    <property type="entry name" value="HIBYL-CoA-H"/>
</dbReference>
<dbReference type="GO" id="GO:0006574">
    <property type="term" value="P:L-valine catabolic process"/>
    <property type="evidence" value="ECO:0007669"/>
    <property type="project" value="UniProtKB-UniRule"/>
</dbReference>
<dbReference type="CDD" id="cd06558">
    <property type="entry name" value="crotonase-like"/>
    <property type="match status" value="1"/>
</dbReference>
<dbReference type="Gene3D" id="3.90.226.10">
    <property type="entry name" value="2-enoyl-CoA Hydratase, Chain A, domain 1"/>
    <property type="match status" value="1"/>
</dbReference>
<comment type="similarity">
    <text evidence="2">Belongs to the enoyl-CoA hydratase/isomerase family.</text>
</comment>
<dbReference type="NCBIfam" id="NF004127">
    <property type="entry name" value="PRK05617.1"/>
    <property type="match status" value="1"/>
</dbReference>
<dbReference type="GO" id="GO:0003860">
    <property type="term" value="F:3-hydroxyisobutyryl-CoA hydrolase activity"/>
    <property type="evidence" value="ECO:0007669"/>
    <property type="project" value="UniProtKB-UniRule"/>
</dbReference>
<sequence>MGITSLPSSMRMSPEVMKQNREAVIAEEIGRARVLTLNRPKHLNFISEKMIKMLGQKLEKHEKDDNADFVILKGAGRTFSAGGDLSVIYNVRNTWDGCLEGVYRLYWLCYHIQTYKKPQIALVHGMSTGGGVGLMVPMKLRVVTEKAFCSTPEANLGYHPDCGLSYILSRLPGRLGEYLALTGATLRGEEVVAAGLATHFVPSQKLFQLEKRLLSTNNGEEDTIRSVIDEFSTNVHIHERSVLNKLSIIDDCFSRESVEEILDSVEAEAGKKGNDWIIPALKSLKKASPVGLKMTLRSIREGRIQTVSECLRREFRMTINTLRTIISNDFYEGIRAAIIDKDKSPKWNPSTLDKVNDEQLDLIFKPFEEHDLELQVPMKEYECRWEGKYEDSGYCLRTNSNMRY</sequence>
<dbReference type="PANTHER" id="PTHR43176">
    <property type="entry name" value="3-HYDROXYISOBUTYRYL-COA HYDROLASE-RELATED"/>
    <property type="match status" value="1"/>
</dbReference>
<dbReference type="InterPro" id="IPR045004">
    <property type="entry name" value="ECH_dom"/>
</dbReference>
<proteinExistence type="evidence at transcript level"/>
<dbReference type="EMBL" id="MT078731">
    <property type="protein sequence ID" value="QLF98495.1"/>
    <property type="molecule type" value="mRNA"/>
</dbReference>
<evidence type="ECO:0000259" key="3">
    <source>
        <dbReference type="Pfam" id="PF16113"/>
    </source>
</evidence>
<dbReference type="EC" id="3.1.2.4" evidence="2"/>
<comment type="catalytic activity">
    <reaction evidence="2">
        <text>3-hydroxy-2-methylpropanoyl-CoA + H2O = 3-hydroxy-2-methylpropanoate + CoA + H(+)</text>
        <dbReference type="Rhea" id="RHEA:20888"/>
        <dbReference type="ChEBI" id="CHEBI:11805"/>
        <dbReference type="ChEBI" id="CHEBI:15377"/>
        <dbReference type="ChEBI" id="CHEBI:15378"/>
        <dbReference type="ChEBI" id="CHEBI:57287"/>
        <dbReference type="ChEBI" id="CHEBI:57340"/>
        <dbReference type="EC" id="3.1.2.4"/>
    </reaction>
</comment>
<accession>A0A7D5JK58</accession>
<feature type="domain" description="Enoyl-CoA hydratase/isomerase" evidence="3">
    <location>
        <begin position="33"/>
        <end position="364"/>
    </location>
</feature>
<evidence type="ECO:0000256" key="2">
    <source>
        <dbReference type="RuleBase" id="RU369070"/>
    </source>
</evidence>
<dbReference type="FunFam" id="3.90.226.10:FF:000027">
    <property type="entry name" value="Probable 3-hydroxyisobutyryl-CoA hydrolase 2"/>
    <property type="match status" value="1"/>
</dbReference>
<comment type="pathway">
    <text evidence="2">Amino-acid degradation; L-valine degradation.</text>
</comment>
<keyword evidence="1 2" id="KW-0378">Hydrolase</keyword>
<evidence type="ECO:0000256" key="1">
    <source>
        <dbReference type="ARBA" id="ARBA00022801"/>
    </source>
</evidence>
<comment type="function">
    <text evidence="2">Hydrolyzes 3-hydroxyisobutyryl-CoA (HIBYL-CoA), a saline catabolite. Has high activity toward isobutyryl-CoA. Could be an isobutyryl-CoA dehydrogenase that functions in valine catabolism.</text>
</comment>
<dbReference type="PANTHER" id="PTHR43176:SF12">
    <property type="entry name" value="3-HYDROXYISOBUTYRYL-COA HYDROLASE"/>
    <property type="match status" value="1"/>
</dbReference>
<dbReference type="SUPFAM" id="SSF52096">
    <property type="entry name" value="ClpP/crotonase"/>
    <property type="match status" value="1"/>
</dbReference>
<dbReference type="Pfam" id="PF16113">
    <property type="entry name" value="ECH_2"/>
    <property type="match status" value="1"/>
</dbReference>
<dbReference type="InterPro" id="IPR029045">
    <property type="entry name" value="ClpP/crotonase-like_dom_sf"/>
</dbReference>
<dbReference type="AlphaFoldDB" id="A0A7D5JK58"/>
<evidence type="ECO:0000313" key="4">
    <source>
        <dbReference type="EMBL" id="QLF98495.1"/>
    </source>
</evidence>
<protein>
    <recommendedName>
        <fullName evidence="2">3-hydroxyisobutyryl-CoA hydrolase</fullName>
        <shortName evidence="2">HIB-CoA hydrolase</shortName>
        <shortName evidence="2">HIBYL-CoA-H</shortName>
        <ecNumber evidence="2">3.1.2.4</ecNumber>
    </recommendedName>
    <alternativeName>
        <fullName evidence="2">3-hydroxyisobutyryl-coenzyme A hydrolase</fullName>
    </alternativeName>
</protein>
<reference evidence="4" key="1">
    <citation type="journal article" date="2020" name="Elife">
        <title>Evolution of a plant gene cluster in Solanaceae and emergence of metabolic diversity.</title>
        <authorList>
            <person name="Fan P."/>
            <person name="Wang P."/>
            <person name="Lou Y.R."/>
            <person name="Leong B.J."/>
            <person name="Moore B.M."/>
            <person name="Schenck C.A."/>
            <person name="Combs R."/>
            <person name="Cao P."/>
            <person name="Brandizzi F."/>
            <person name="Shiu S.H."/>
            <person name="Last R.L."/>
        </authorList>
    </citation>
    <scope>NUCLEOTIDE SEQUENCE</scope>
</reference>
<organism evidence="4">
    <name type="scientific">Solanum quitoense</name>
    <name type="common">naranjilla</name>
    <dbReference type="NCBI Taxonomy" id="227725"/>
    <lineage>
        <taxon>Eukaryota</taxon>
        <taxon>Viridiplantae</taxon>
        <taxon>Streptophyta</taxon>
        <taxon>Embryophyta</taxon>
        <taxon>Tracheophyta</taxon>
        <taxon>Spermatophyta</taxon>
        <taxon>Magnoliopsida</taxon>
        <taxon>eudicotyledons</taxon>
        <taxon>Gunneridae</taxon>
        <taxon>Pentapetalae</taxon>
        <taxon>asterids</taxon>
        <taxon>lamiids</taxon>
        <taxon>Solanales</taxon>
        <taxon>Solanaceae</taxon>
        <taxon>Solanoideae</taxon>
        <taxon>Solaneae</taxon>
        <taxon>Solanum</taxon>
    </lineage>
</organism>